<dbReference type="InterPro" id="IPR023389">
    <property type="entry name" value="DOPA-like_sf"/>
</dbReference>
<dbReference type="Pfam" id="PF08883">
    <property type="entry name" value="DOPA_dioxygen"/>
    <property type="match status" value="1"/>
</dbReference>
<dbReference type="InterPro" id="IPR014980">
    <property type="entry name" value="DOPA_dioxygen"/>
</dbReference>
<proteinExistence type="predicted"/>
<dbReference type="EMBL" id="KV454210">
    <property type="protein sequence ID" value="ODQ60211.1"/>
    <property type="molecule type" value="Genomic_DNA"/>
</dbReference>
<accession>A0A1E3P3Z5</accession>
<dbReference type="RefSeq" id="XP_019039418.1">
    <property type="nucleotide sequence ID" value="XM_019184792.1"/>
</dbReference>
<dbReference type="AlphaFoldDB" id="A0A1E3P3Z5"/>
<organism evidence="1 2">
    <name type="scientific">Wickerhamomyces anomalus (strain ATCC 58044 / CBS 1984 / NCYC 433 / NRRL Y-366-8)</name>
    <name type="common">Yeast</name>
    <name type="synonym">Hansenula anomala</name>
    <dbReference type="NCBI Taxonomy" id="683960"/>
    <lineage>
        <taxon>Eukaryota</taxon>
        <taxon>Fungi</taxon>
        <taxon>Dikarya</taxon>
        <taxon>Ascomycota</taxon>
        <taxon>Saccharomycotina</taxon>
        <taxon>Saccharomycetes</taxon>
        <taxon>Phaffomycetales</taxon>
        <taxon>Wickerhamomycetaceae</taxon>
        <taxon>Wickerhamomyces</taxon>
    </lineage>
</organism>
<gene>
    <name evidence="1" type="ORF">WICANDRAFT_78825</name>
</gene>
<protein>
    <recommendedName>
        <fullName evidence="3">DOPA 4,5-dioxygenase</fullName>
    </recommendedName>
</protein>
<dbReference type="PANTHER" id="PTHR36423:SF2">
    <property type="entry name" value="AFR070WP"/>
    <property type="match status" value="1"/>
</dbReference>
<dbReference type="GeneID" id="30202038"/>
<dbReference type="OrthoDB" id="9970095at2759"/>
<dbReference type="SUPFAM" id="SSF143410">
    <property type="entry name" value="DOPA-like"/>
    <property type="match status" value="1"/>
</dbReference>
<dbReference type="Gene3D" id="3.30.70.1240">
    <property type="entry name" value="DOPA-like domains"/>
    <property type="match status" value="1"/>
</dbReference>
<dbReference type="Proteomes" id="UP000094112">
    <property type="component" value="Unassembled WGS sequence"/>
</dbReference>
<evidence type="ECO:0000313" key="1">
    <source>
        <dbReference type="EMBL" id="ODQ60211.1"/>
    </source>
</evidence>
<evidence type="ECO:0008006" key="3">
    <source>
        <dbReference type="Google" id="ProtNLM"/>
    </source>
</evidence>
<sequence>MSFFDPITSYDFHIYYNPETRSTAIKLKDKIFENFQKEIDSDQLIVKVLKSDLITGPHDLPFFEIDIESPLIFAKFFSFTQLNHSGLSILVHPNSGDVYKDHTIHTTFIGERVGLKEDILRGLTGYPDFGFPKRELIEQGYYNGESRGIMIRLLKAKDGFN</sequence>
<dbReference type="PANTHER" id="PTHR36423">
    <property type="entry name" value="AFR070WP"/>
    <property type="match status" value="1"/>
</dbReference>
<evidence type="ECO:0000313" key="2">
    <source>
        <dbReference type="Proteomes" id="UP000094112"/>
    </source>
</evidence>
<keyword evidence="2" id="KW-1185">Reference proteome</keyword>
<name>A0A1E3P3Z5_WICAA</name>
<reference evidence="1 2" key="1">
    <citation type="journal article" date="2016" name="Proc. Natl. Acad. Sci. U.S.A.">
        <title>Comparative genomics of biotechnologically important yeasts.</title>
        <authorList>
            <person name="Riley R."/>
            <person name="Haridas S."/>
            <person name="Wolfe K.H."/>
            <person name="Lopes M.R."/>
            <person name="Hittinger C.T."/>
            <person name="Goeker M."/>
            <person name="Salamov A.A."/>
            <person name="Wisecaver J.H."/>
            <person name="Long T.M."/>
            <person name="Calvey C.H."/>
            <person name="Aerts A.L."/>
            <person name="Barry K.W."/>
            <person name="Choi C."/>
            <person name="Clum A."/>
            <person name="Coughlan A.Y."/>
            <person name="Deshpande S."/>
            <person name="Douglass A.P."/>
            <person name="Hanson S.J."/>
            <person name="Klenk H.-P."/>
            <person name="LaButti K.M."/>
            <person name="Lapidus A."/>
            <person name="Lindquist E.A."/>
            <person name="Lipzen A.M."/>
            <person name="Meier-Kolthoff J.P."/>
            <person name="Ohm R.A."/>
            <person name="Otillar R.P."/>
            <person name="Pangilinan J.L."/>
            <person name="Peng Y."/>
            <person name="Rokas A."/>
            <person name="Rosa C.A."/>
            <person name="Scheuner C."/>
            <person name="Sibirny A.A."/>
            <person name="Slot J.C."/>
            <person name="Stielow J.B."/>
            <person name="Sun H."/>
            <person name="Kurtzman C.P."/>
            <person name="Blackwell M."/>
            <person name="Grigoriev I.V."/>
            <person name="Jeffries T.W."/>
        </authorList>
    </citation>
    <scope>NUCLEOTIDE SEQUENCE [LARGE SCALE GENOMIC DNA]</scope>
    <source>
        <strain evidence="2">ATCC 58044 / CBS 1984 / NCYC 433 / NRRL Y-366-8</strain>
    </source>
</reference>